<dbReference type="EMBL" id="CDMZ01002319">
    <property type="protein sequence ID" value="CEM41840.1"/>
    <property type="molecule type" value="Genomic_DNA"/>
</dbReference>
<dbReference type="VEuPathDB" id="CryptoDB:Cvel_26307"/>
<organism evidence="2">
    <name type="scientific">Chromera velia CCMP2878</name>
    <dbReference type="NCBI Taxonomy" id="1169474"/>
    <lineage>
        <taxon>Eukaryota</taxon>
        <taxon>Sar</taxon>
        <taxon>Alveolata</taxon>
        <taxon>Colpodellida</taxon>
        <taxon>Chromeraceae</taxon>
        <taxon>Chromera</taxon>
    </lineage>
</organism>
<feature type="region of interest" description="Disordered" evidence="1">
    <location>
        <begin position="21"/>
        <end position="78"/>
    </location>
</feature>
<evidence type="ECO:0000313" key="2">
    <source>
        <dbReference type="EMBL" id="CEM41840.1"/>
    </source>
</evidence>
<gene>
    <name evidence="2" type="ORF">Cvel_26307</name>
</gene>
<evidence type="ECO:0000256" key="1">
    <source>
        <dbReference type="SAM" id="MobiDB-lite"/>
    </source>
</evidence>
<accession>A0A0G4HCS1</accession>
<dbReference type="AlphaFoldDB" id="A0A0G4HCS1"/>
<name>A0A0G4HCS1_9ALVE</name>
<feature type="compositionally biased region" description="Basic and acidic residues" evidence="1">
    <location>
        <begin position="21"/>
        <end position="64"/>
    </location>
</feature>
<sequence>MVLLHTSIRTTVWTLWGRRGELGRTGDSSRSRRLSDWEGQGGREGEMRGCVRTEELESADRIPVRSDIGPHNGTGTRG</sequence>
<protein>
    <submittedName>
        <fullName evidence="2">Uncharacterized protein</fullName>
    </submittedName>
</protein>
<reference evidence="2" key="1">
    <citation type="submission" date="2014-11" db="EMBL/GenBank/DDBJ databases">
        <authorList>
            <person name="Otto D Thomas"/>
            <person name="Naeem Raeece"/>
        </authorList>
    </citation>
    <scope>NUCLEOTIDE SEQUENCE</scope>
</reference>
<proteinExistence type="predicted"/>